<evidence type="ECO:0000313" key="2">
    <source>
        <dbReference type="EMBL" id="ADE55979.1"/>
    </source>
</evidence>
<dbReference type="EMBL" id="CP001998">
    <property type="protein sequence ID" value="ADE55979.1"/>
    <property type="molecule type" value="Genomic_DNA"/>
</dbReference>
<keyword evidence="3" id="KW-1185">Reference proteome</keyword>
<dbReference type="KEGG" id="caa:Caka_2966"/>
<name>D5ERD5_CORAD</name>
<evidence type="ECO:0000313" key="3">
    <source>
        <dbReference type="Proteomes" id="UP000000925"/>
    </source>
</evidence>
<organism evidence="2 3">
    <name type="scientific">Coraliomargarita akajimensis (strain DSM 45221 / IAM 15411 / JCM 23193 / KCTC 12865 / 04OKA010-24)</name>
    <dbReference type="NCBI Taxonomy" id="583355"/>
    <lineage>
        <taxon>Bacteria</taxon>
        <taxon>Pseudomonadati</taxon>
        <taxon>Verrucomicrobiota</taxon>
        <taxon>Opitutia</taxon>
        <taxon>Puniceicoccales</taxon>
        <taxon>Coraliomargaritaceae</taxon>
        <taxon>Coraliomargarita</taxon>
    </lineage>
</organism>
<proteinExistence type="predicted"/>
<reference evidence="2 3" key="1">
    <citation type="journal article" date="2010" name="Stand. Genomic Sci.">
        <title>Complete genome sequence of Coraliomargarita akajimensis type strain (04OKA010-24).</title>
        <authorList>
            <person name="Mavromatis K."/>
            <person name="Abt B."/>
            <person name="Brambilla E."/>
            <person name="Lapidus A."/>
            <person name="Copeland A."/>
            <person name="Deshpande S."/>
            <person name="Nolan M."/>
            <person name="Lucas S."/>
            <person name="Tice H."/>
            <person name="Cheng J.F."/>
            <person name="Han C."/>
            <person name="Detter J.C."/>
            <person name="Woyke T."/>
            <person name="Goodwin L."/>
            <person name="Pitluck S."/>
            <person name="Held B."/>
            <person name="Brettin T."/>
            <person name="Tapia R."/>
            <person name="Ivanova N."/>
            <person name="Mikhailova N."/>
            <person name="Pati A."/>
            <person name="Liolios K."/>
            <person name="Chen A."/>
            <person name="Palaniappan K."/>
            <person name="Land M."/>
            <person name="Hauser L."/>
            <person name="Chang Y.J."/>
            <person name="Jeffries C.D."/>
            <person name="Rohde M."/>
            <person name="Goker M."/>
            <person name="Bristow J."/>
            <person name="Eisen J.A."/>
            <person name="Markowitz V."/>
            <person name="Hugenholtz P."/>
            <person name="Klenk H.P."/>
            <person name="Kyrpides N.C."/>
        </authorList>
    </citation>
    <scope>NUCLEOTIDE SEQUENCE [LARGE SCALE GENOMIC DNA]</scope>
    <source>
        <strain evidence="3">DSM 45221 / IAM 15411 / JCM 23193 / KCTC 12865</strain>
    </source>
</reference>
<feature type="coiled-coil region" evidence="1">
    <location>
        <begin position="297"/>
        <end position="324"/>
    </location>
</feature>
<gene>
    <name evidence="2" type="ordered locus">Caka_2966</name>
</gene>
<accession>D5ERD5</accession>
<dbReference type="Proteomes" id="UP000000925">
    <property type="component" value="Chromosome"/>
</dbReference>
<dbReference type="AlphaFoldDB" id="D5ERD5"/>
<keyword evidence="1" id="KW-0175">Coiled coil</keyword>
<dbReference type="eggNOG" id="ENOG502ZSCB">
    <property type="taxonomic scope" value="Bacteria"/>
</dbReference>
<dbReference type="STRING" id="583355.Caka_2966"/>
<protein>
    <submittedName>
        <fullName evidence="2">Uncharacterized protein</fullName>
    </submittedName>
</protein>
<evidence type="ECO:0000256" key="1">
    <source>
        <dbReference type="SAM" id="Coils"/>
    </source>
</evidence>
<dbReference type="HOGENOM" id="CLU_609311_0_0_0"/>
<sequence length="449" mass="50915">MLMNVIIISGLIHVVGGLVLGGLTIVKYVIPDEAQFEEPPAVVEEEPPPEVKVEYKPQPQQQQQPMQNLRMKQIGNIAVANVDVNLPSMADNFTVSAGLGGVGNGSLLGGAGGSLNLGMSEVSVFGLKTRAERILFCIDTNRDMVVDKKGGLSSYNVIKEEITDMVGNLSPGTLFNVMVFDRRRVLFFKPKIVPATKQAHTDLVKWIAQFNTNAQNVGLQNKSNTKYQYKQPSEDIVFKSMNFTGFRENESHMMTQVILEQNVDAAFIITGFHRGVEHVRRPWTAKEDADWEKHISSKAYQEEMAKHKAEIPQMEKRVQNTLAQINADRRKKGMPERVLSTRHGVYSNANELQLKWNTPHPGWKPHYDLDTRKTYRYFKQFIDTNYLSRDANPPSINIVLFLAGDEIYKPEWERSLKTFIRFFKGKYRVIRGGNEIKSARSAKNTTNKR</sequence>
<dbReference type="OrthoDB" id="190861at2"/>